<name>A0AAD9MND4_9ANNE</name>
<dbReference type="AlphaFoldDB" id="A0AAD9MND4"/>
<dbReference type="Proteomes" id="UP001208570">
    <property type="component" value="Unassembled WGS sequence"/>
</dbReference>
<comment type="caution">
    <text evidence="2">The sequence shown here is derived from an EMBL/GenBank/DDBJ whole genome shotgun (WGS) entry which is preliminary data.</text>
</comment>
<evidence type="ECO:0000313" key="3">
    <source>
        <dbReference type="Proteomes" id="UP001208570"/>
    </source>
</evidence>
<dbReference type="EMBL" id="JAODUP010002658">
    <property type="protein sequence ID" value="KAK2138653.1"/>
    <property type="molecule type" value="Genomic_DNA"/>
</dbReference>
<dbReference type="GO" id="GO:0031902">
    <property type="term" value="C:late endosome membrane"/>
    <property type="evidence" value="ECO:0007669"/>
    <property type="project" value="TreeGrafter"/>
</dbReference>
<evidence type="ECO:0000259" key="1">
    <source>
        <dbReference type="Pfam" id="PF05050"/>
    </source>
</evidence>
<gene>
    <name evidence="2" type="ORF">LSH36_2643g00000</name>
</gene>
<dbReference type="Pfam" id="PF05050">
    <property type="entry name" value="Methyltransf_21"/>
    <property type="match status" value="1"/>
</dbReference>
<reference evidence="2" key="1">
    <citation type="journal article" date="2023" name="Mol. Biol. Evol.">
        <title>Third-Generation Sequencing Reveals the Adaptive Role of the Epigenome in Three Deep-Sea Polychaetes.</title>
        <authorList>
            <person name="Perez M."/>
            <person name="Aroh O."/>
            <person name="Sun Y."/>
            <person name="Lan Y."/>
            <person name="Juniper S.K."/>
            <person name="Young C.R."/>
            <person name="Angers B."/>
            <person name="Qian P.Y."/>
        </authorList>
    </citation>
    <scope>NUCLEOTIDE SEQUENCE</scope>
    <source>
        <strain evidence="2">P08H-3</strain>
    </source>
</reference>
<dbReference type="GO" id="GO:0005794">
    <property type="term" value="C:Golgi apparatus"/>
    <property type="evidence" value="ECO:0007669"/>
    <property type="project" value="TreeGrafter"/>
</dbReference>
<keyword evidence="3" id="KW-1185">Reference proteome</keyword>
<dbReference type="InterPro" id="IPR029063">
    <property type="entry name" value="SAM-dependent_MTases_sf"/>
</dbReference>
<dbReference type="GO" id="GO:0005789">
    <property type="term" value="C:endoplasmic reticulum membrane"/>
    <property type="evidence" value="ECO:0007669"/>
    <property type="project" value="TreeGrafter"/>
</dbReference>
<dbReference type="SUPFAM" id="SSF53335">
    <property type="entry name" value="S-adenosyl-L-methionine-dependent methyltransferases"/>
    <property type="match status" value="1"/>
</dbReference>
<proteinExistence type="predicted"/>
<dbReference type="GO" id="GO:0005886">
    <property type="term" value="C:plasma membrane"/>
    <property type="evidence" value="ECO:0007669"/>
    <property type="project" value="TreeGrafter"/>
</dbReference>
<sequence>MNSTFRGTYVEIGALDGITYSNTKFFEEYLDWGGVLIEAQPDNAKKLRVNRSSAKNNIISEAVCSEGQTYVNFTGSSAVGGVVEEMSERHKKHFFSGRKTKTIQVPCRPIGKMLKDAGVVAVDFFVLDVEGAELMVLETMDWSIPVKVFVVEMGRGEKDKQLIELLRSKGYKKSLWNIRGFCLMGHDCANNQVFEHQNYIQTF</sequence>
<dbReference type="PANTHER" id="PTHR34009">
    <property type="entry name" value="PROTEIN STAR"/>
    <property type="match status" value="1"/>
</dbReference>
<organism evidence="2 3">
    <name type="scientific">Paralvinella palmiformis</name>
    <dbReference type="NCBI Taxonomy" id="53620"/>
    <lineage>
        <taxon>Eukaryota</taxon>
        <taxon>Metazoa</taxon>
        <taxon>Spiralia</taxon>
        <taxon>Lophotrochozoa</taxon>
        <taxon>Annelida</taxon>
        <taxon>Polychaeta</taxon>
        <taxon>Sedentaria</taxon>
        <taxon>Canalipalpata</taxon>
        <taxon>Terebellida</taxon>
        <taxon>Terebelliformia</taxon>
        <taxon>Alvinellidae</taxon>
        <taxon>Paralvinella</taxon>
    </lineage>
</organism>
<protein>
    <recommendedName>
        <fullName evidence="1">Methyltransferase FkbM domain-containing protein</fullName>
    </recommendedName>
</protein>
<dbReference type="GO" id="GO:0016197">
    <property type="term" value="P:endosomal transport"/>
    <property type="evidence" value="ECO:0007669"/>
    <property type="project" value="TreeGrafter"/>
</dbReference>
<dbReference type="NCBIfam" id="TIGR01444">
    <property type="entry name" value="fkbM_fam"/>
    <property type="match status" value="1"/>
</dbReference>
<accession>A0AAD9MND4</accession>
<dbReference type="InterPro" id="IPR053202">
    <property type="entry name" value="EGF_Rcpt_Signaling_Reg"/>
</dbReference>
<dbReference type="GO" id="GO:0006888">
    <property type="term" value="P:endoplasmic reticulum to Golgi vesicle-mediated transport"/>
    <property type="evidence" value="ECO:0007669"/>
    <property type="project" value="TreeGrafter"/>
</dbReference>
<dbReference type="PANTHER" id="PTHR34009:SF3">
    <property type="entry name" value="METHYLTRANSFERASE FKBM DOMAIN-CONTAINING PROTEIN"/>
    <property type="match status" value="1"/>
</dbReference>
<evidence type="ECO:0000313" key="2">
    <source>
        <dbReference type="EMBL" id="KAK2138653.1"/>
    </source>
</evidence>
<dbReference type="InterPro" id="IPR006342">
    <property type="entry name" value="FkbM_mtfrase"/>
</dbReference>
<feature type="domain" description="Methyltransferase FkbM" evidence="1">
    <location>
        <begin position="11"/>
        <end position="172"/>
    </location>
</feature>
<dbReference type="Gene3D" id="3.40.50.150">
    <property type="entry name" value="Vaccinia Virus protein VP39"/>
    <property type="match status" value="1"/>
</dbReference>